<dbReference type="Gene3D" id="3.40.50.1820">
    <property type="entry name" value="alpha/beta hydrolase"/>
    <property type="match status" value="1"/>
</dbReference>
<gene>
    <name evidence="2" type="ORF">HETSPECPRED_001798</name>
</gene>
<sequence>MAIPSTGSSTTLASNEPDVAAVREVIEELSDDGKEIIIVAHSYGAIVACEAVKGLEHQGRLKLGMSGGVIRMLFIAAWLLQEGESAPNVIGRNKMEAPWVKFDSGRIIADDPVYAFYNDVSADVAAYWSPQITHSDVAAFATPLKYAAWRLIPTTYVICEMDKSVLPHVQESMVVSTEGAVKAIRLPSGHLPMLSVPEALSDILVQEVGKDG</sequence>
<reference evidence="2" key="1">
    <citation type="submission" date="2021-03" db="EMBL/GenBank/DDBJ databases">
        <authorList>
            <person name="Tagirdzhanova G."/>
        </authorList>
    </citation>
    <scope>NUCLEOTIDE SEQUENCE</scope>
</reference>
<dbReference type="InterPro" id="IPR052897">
    <property type="entry name" value="Sec-Metab_Biosynth_Hydrolase"/>
</dbReference>
<dbReference type="EMBL" id="CAJPDS010000132">
    <property type="protein sequence ID" value="CAF9939500.1"/>
    <property type="molecule type" value="Genomic_DNA"/>
</dbReference>
<organism evidence="2 3">
    <name type="scientific">Heterodermia speciosa</name>
    <dbReference type="NCBI Taxonomy" id="116794"/>
    <lineage>
        <taxon>Eukaryota</taxon>
        <taxon>Fungi</taxon>
        <taxon>Dikarya</taxon>
        <taxon>Ascomycota</taxon>
        <taxon>Pezizomycotina</taxon>
        <taxon>Lecanoromycetes</taxon>
        <taxon>OSLEUM clade</taxon>
        <taxon>Lecanoromycetidae</taxon>
        <taxon>Caliciales</taxon>
        <taxon>Physciaceae</taxon>
        <taxon>Heterodermia</taxon>
    </lineage>
</organism>
<dbReference type="InterPro" id="IPR000073">
    <property type="entry name" value="AB_hydrolase_1"/>
</dbReference>
<dbReference type="Proteomes" id="UP000664521">
    <property type="component" value="Unassembled WGS sequence"/>
</dbReference>
<feature type="domain" description="AB hydrolase-1" evidence="1">
    <location>
        <begin position="4"/>
        <end position="202"/>
    </location>
</feature>
<proteinExistence type="predicted"/>
<evidence type="ECO:0000313" key="3">
    <source>
        <dbReference type="Proteomes" id="UP000664521"/>
    </source>
</evidence>
<dbReference type="InterPro" id="IPR029058">
    <property type="entry name" value="AB_hydrolase_fold"/>
</dbReference>
<dbReference type="PANTHER" id="PTHR37017">
    <property type="entry name" value="AB HYDROLASE-1 DOMAIN-CONTAINING PROTEIN-RELATED"/>
    <property type="match status" value="1"/>
</dbReference>
<protein>
    <recommendedName>
        <fullName evidence="1">AB hydrolase-1 domain-containing protein</fullName>
    </recommendedName>
</protein>
<evidence type="ECO:0000313" key="2">
    <source>
        <dbReference type="EMBL" id="CAF9939500.1"/>
    </source>
</evidence>
<dbReference type="Pfam" id="PF12697">
    <property type="entry name" value="Abhydrolase_6"/>
    <property type="match status" value="1"/>
</dbReference>
<keyword evidence="3" id="KW-1185">Reference proteome</keyword>
<evidence type="ECO:0000259" key="1">
    <source>
        <dbReference type="Pfam" id="PF12697"/>
    </source>
</evidence>
<name>A0A8H3PFX2_9LECA</name>
<accession>A0A8H3PFX2</accession>
<comment type="caution">
    <text evidence="2">The sequence shown here is derived from an EMBL/GenBank/DDBJ whole genome shotgun (WGS) entry which is preliminary data.</text>
</comment>
<dbReference type="OrthoDB" id="1263307at2759"/>
<dbReference type="PANTHER" id="PTHR37017:SF11">
    <property type="entry name" value="ESTERASE_LIPASE_THIOESTERASE DOMAIN-CONTAINING PROTEIN"/>
    <property type="match status" value="1"/>
</dbReference>
<dbReference type="AlphaFoldDB" id="A0A8H3PFX2"/>
<dbReference type="SUPFAM" id="SSF53474">
    <property type="entry name" value="alpha/beta-Hydrolases"/>
    <property type="match status" value="1"/>
</dbReference>